<name>A0A251QDD8_PRUPE</name>
<keyword evidence="2" id="KW-1185">Reference proteome</keyword>
<reference evidence="1 2" key="1">
    <citation type="journal article" date="2013" name="Nat. Genet.">
        <title>The high-quality draft genome of peach (Prunus persica) identifies unique patterns of genetic diversity, domestication and genome evolution.</title>
        <authorList>
            <consortium name="International Peach Genome Initiative"/>
            <person name="Verde I."/>
            <person name="Abbott A.G."/>
            <person name="Scalabrin S."/>
            <person name="Jung S."/>
            <person name="Shu S."/>
            <person name="Marroni F."/>
            <person name="Zhebentyayeva T."/>
            <person name="Dettori M.T."/>
            <person name="Grimwood J."/>
            <person name="Cattonaro F."/>
            <person name="Zuccolo A."/>
            <person name="Rossini L."/>
            <person name="Jenkins J."/>
            <person name="Vendramin E."/>
            <person name="Meisel L.A."/>
            <person name="Decroocq V."/>
            <person name="Sosinski B."/>
            <person name="Prochnik S."/>
            <person name="Mitros T."/>
            <person name="Policriti A."/>
            <person name="Cipriani G."/>
            <person name="Dondini L."/>
            <person name="Ficklin S."/>
            <person name="Goodstein D.M."/>
            <person name="Xuan P."/>
            <person name="Del Fabbro C."/>
            <person name="Aramini V."/>
            <person name="Copetti D."/>
            <person name="Gonzalez S."/>
            <person name="Horner D.S."/>
            <person name="Falchi R."/>
            <person name="Lucas S."/>
            <person name="Mica E."/>
            <person name="Maldonado J."/>
            <person name="Lazzari B."/>
            <person name="Bielenberg D."/>
            <person name="Pirona R."/>
            <person name="Miculan M."/>
            <person name="Barakat A."/>
            <person name="Testolin R."/>
            <person name="Stella A."/>
            <person name="Tartarini S."/>
            <person name="Tonutti P."/>
            <person name="Arus P."/>
            <person name="Orellana A."/>
            <person name="Wells C."/>
            <person name="Main D."/>
            <person name="Vizzotto G."/>
            <person name="Silva H."/>
            <person name="Salamini F."/>
            <person name="Schmutz J."/>
            <person name="Morgante M."/>
            <person name="Rokhsar D.S."/>
        </authorList>
    </citation>
    <scope>NUCLEOTIDE SEQUENCE [LARGE SCALE GENOMIC DNA]</scope>
    <source>
        <strain evidence="2">cv. Nemared</strain>
    </source>
</reference>
<dbReference type="Proteomes" id="UP000006882">
    <property type="component" value="Chromosome G2"/>
</dbReference>
<dbReference type="Gramene" id="ONI21798">
    <property type="protein sequence ID" value="ONI21798"/>
    <property type="gene ID" value="PRUPE_2G089800"/>
</dbReference>
<sequence length="81" mass="9599">MPKKSKSFQQKLIFLNLIQTSTSVNMIHENKRSRQNKYEVIHEDPHKKNSMKMIQTSTFHHCNFSGRKKITMKKNNYATTS</sequence>
<gene>
    <name evidence="1" type="ORF">PRUPE_2G089800</name>
</gene>
<evidence type="ECO:0000313" key="2">
    <source>
        <dbReference type="Proteomes" id="UP000006882"/>
    </source>
</evidence>
<accession>A0A251QDD8</accession>
<proteinExistence type="predicted"/>
<dbReference type="AlphaFoldDB" id="A0A251QDD8"/>
<evidence type="ECO:0000313" key="1">
    <source>
        <dbReference type="EMBL" id="ONI21798.1"/>
    </source>
</evidence>
<dbReference type="EMBL" id="CM007652">
    <property type="protein sequence ID" value="ONI21798.1"/>
    <property type="molecule type" value="Genomic_DNA"/>
</dbReference>
<organism evidence="1 2">
    <name type="scientific">Prunus persica</name>
    <name type="common">Peach</name>
    <name type="synonym">Amygdalus persica</name>
    <dbReference type="NCBI Taxonomy" id="3760"/>
    <lineage>
        <taxon>Eukaryota</taxon>
        <taxon>Viridiplantae</taxon>
        <taxon>Streptophyta</taxon>
        <taxon>Embryophyta</taxon>
        <taxon>Tracheophyta</taxon>
        <taxon>Spermatophyta</taxon>
        <taxon>Magnoliopsida</taxon>
        <taxon>eudicotyledons</taxon>
        <taxon>Gunneridae</taxon>
        <taxon>Pentapetalae</taxon>
        <taxon>rosids</taxon>
        <taxon>fabids</taxon>
        <taxon>Rosales</taxon>
        <taxon>Rosaceae</taxon>
        <taxon>Amygdaloideae</taxon>
        <taxon>Amygdaleae</taxon>
        <taxon>Prunus</taxon>
    </lineage>
</organism>
<protein>
    <submittedName>
        <fullName evidence="1">Uncharacterized protein</fullName>
    </submittedName>
</protein>